<keyword evidence="3" id="KW-1185">Reference proteome</keyword>
<evidence type="ECO:0000313" key="3">
    <source>
        <dbReference type="Proteomes" id="UP001341840"/>
    </source>
</evidence>
<protein>
    <submittedName>
        <fullName evidence="2">Uncharacterized protein</fullName>
    </submittedName>
</protein>
<organism evidence="2 3">
    <name type="scientific">Stylosanthes scabra</name>
    <dbReference type="NCBI Taxonomy" id="79078"/>
    <lineage>
        <taxon>Eukaryota</taxon>
        <taxon>Viridiplantae</taxon>
        <taxon>Streptophyta</taxon>
        <taxon>Embryophyta</taxon>
        <taxon>Tracheophyta</taxon>
        <taxon>Spermatophyta</taxon>
        <taxon>Magnoliopsida</taxon>
        <taxon>eudicotyledons</taxon>
        <taxon>Gunneridae</taxon>
        <taxon>Pentapetalae</taxon>
        <taxon>rosids</taxon>
        <taxon>fabids</taxon>
        <taxon>Fabales</taxon>
        <taxon>Fabaceae</taxon>
        <taxon>Papilionoideae</taxon>
        <taxon>50 kb inversion clade</taxon>
        <taxon>dalbergioids sensu lato</taxon>
        <taxon>Dalbergieae</taxon>
        <taxon>Pterocarpus clade</taxon>
        <taxon>Stylosanthes</taxon>
    </lineage>
</organism>
<reference evidence="2 3" key="1">
    <citation type="journal article" date="2023" name="Plants (Basel)">
        <title>Bridging the Gap: Combining Genomics and Transcriptomics Approaches to Understand Stylosanthes scabra, an Orphan Legume from the Brazilian Caatinga.</title>
        <authorList>
            <person name="Ferreira-Neto J.R.C."/>
            <person name="da Silva M.D."/>
            <person name="Binneck E."/>
            <person name="de Melo N.F."/>
            <person name="da Silva R.H."/>
            <person name="de Melo A.L.T.M."/>
            <person name="Pandolfi V."/>
            <person name="Bustamante F.O."/>
            <person name="Brasileiro-Vidal A.C."/>
            <person name="Benko-Iseppon A.M."/>
        </authorList>
    </citation>
    <scope>NUCLEOTIDE SEQUENCE [LARGE SCALE GENOMIC DNA]</scope>
    <source>
        <tissue evidence="2">Leaves</tissue>
    </source>
</reference>
<dbReference type="Proteomes" id="UP001341840">
    <property type="component" value="Unassembled WGS sequence"/>
</dbReference>
<dbReference type="EMBL" id="JASCZI010090853">
    <property type="protein sequence ID" value="MED6147174.1"/>
    <property type="molecule type" value="Genomic_DNA"/>
</dbReference>
<evidence type="ECO:0000256" key="1">
    <source>
        <dbReference type="SAM" id="Phobius"/>
    </source>
</evidence>
<sequence length="113" mass="12237">MKSGAHREGVKFMEPKDETLTLVPFSFYLTVTKCPGPSRSSFSSFSFSSSAYSVLLLLFFLTFSSSYFFFFLFFVLWCCNCDSERGGCCCNGGGGGGAVSGGVGRMITLINFG</sequence>
<comment type="caution">
    <text evidence="2">The sequence shown here is derived from an EMBL/GenBank/DDBJ whole genome shotgun (WGS) entry which is preliminary data.</text>
</comment>
<name>A0ABU6TEL4_9FABA</name>
<keyword evidence="1" id="KW-0472">Membrane</keyword>
<feature type="transmembrane region" description="Helical" evidence="1">
    <location>
        <begin position="54"/>
        <end position="77"/>
    </location>
</feature>
<proteinExistence type="predicted"/>
<keyword evidence="1" id="KW-1133">Transmembrane helix</keyword>
<accession>A0ABU6TEL4</accession>
<gene>
    <name evidence="2" type="ORF">PIB30_117525</name>
</gene>
<evidence type="ECO:0000313" key="2">
    <source>
        <dbReference type="EMBL" id="MED6147174.1"/>
    </source>
</evidence>
<keyword evidence="1" id="KW-0812">Transmembrane</keyword>